<reference evidence="3" key="1">
    <citation type="submission" date="2022-04" db="EMBL/GenBank/DDBJ databases">
        <title>Shinella lacus sp. nov., a novel member of the genus Shinella from water.</title>
        <authorList>
            <person name="Deng Y."/>
        </authorList>
    </citation>
    <scope>NUCLEOTIDE SEQUENCE</scope>
    <source>
        <strain evidence="3">JCM 31239</strain>
    </source>
</reference>
<feature type="chain" id="PRO_5047257058" evidence="1">
    <location>
        <begin position="26"/>
        <end position="340"/>
    </location>
</feature>
<feature type="signal peptide" evidence="1">
    <location>
        <begin position="1"/>
        <end position="25"/>
    </location>
</feature>
<dbReference type="EMBL" id="WHSC02000006">
    <property type="protein sequence ID" value="MDO6122458.1"/>
    <property type="molecule type" value="Genomic_DNA"/>
</dbReference>
<proteinExistence type="predicted"/>
<gene>
    <name evidence="3" type="ORF">GB928_014795</name>
</gene>
<name>A0ABT8XFC5_9HYPH</name>
<dbReference type="Proteomes" id="UP001177080">
    <property type="component" value="Unassembled WGS sequence"/>
</dbReference>
<evidence type="ECO:0000259" key="2">
    <source>
        <dbReference type="Pfam" id="PF14415"/>
    </source>
</evidence>
<protein>
    <submittedName>
        <fullName evidence="3">DUF4424 domain-containing protein</fullName>
    </submittedName>
</protein>
<sequence>MKNALRHLPLLFALSTAPVFAPAFANDTMAELKTGGLTFVRTPEVEMTKEALFISPSEIRVDYVFTNTSDKDVSGLVAFPMPDIGGDPYANIAIDDFETDNYLGFTAAQDGKAVAVTLQQRAYASDIDVTEDLKARNIPLLPMSKAAKEALKTLPDDVAADWIARGLIFIDTYDDDGTGMKDYRTPLWSLKSVYWWRTTFPAGKEVTVQHRYKPSVGGTVGISFLEDGQPKGERYQDYVKRYCIEDNIVRRAQQAEKDMQAGKPYLFEAWISYILSTGANWGGPIKDFSLTIDKGAAENLVSFCGEGIKKIGPTTFEMKAKDFTPTNEIDILLLKPSGAQ</sequence>
<dbReference type="Pfam" id="PF14415">
    <property type="entry name" value="DUF4424"/>
    <property type="match status" value="1"/>
</dbReference>
<accession>A0ABT8XFC5</accession>
<organism evidence="3 4">
    <name type="scientific">Shinella curvata</name>
    <dbReference type="NCBI Taxonomy" id="1817964"/>
    <lineage>
        <taxon>Bacteria</taxon>
        <taxon>Pseudomonadati</taxon>
        <taxon>Pseudomonadota</taxon>
        <taxon>Alphaproteobacteria</taxon>
        <taxon>Hyphomicrobiales</taxon>
        <taxon>Rhizobiaceae</taxon>
        <taxon>Shinella</taxon>
    </lineage>
</organism>
<dbReference type="Gene3D" id="2.60.40.3680">
    <property type="match status" value="2"/>
</dbReference>
<keyword evidence="1" id="KW-0732">Signal</keyword>
<comment type="caution">
    <text evidence="3">The sequence shown here is derived from an EMBL/GenBank/DDBJ whole genome shotgun (WGS) entry which is preliminary data.</text>
</comment>
<keyword evidence="4" id="KW-1185">Reference proteome</keyword>
<feature type="domain" description="DUF4424" evidence="2">
    <location>
        <begin position="25"/>
        <end position="332"/>
    </location>
</feature>
<dbReference type="InterPro" id="IPR025538">
    <property type="entry name" value="DUF4424"/>
</dbReference>
<dbReference type="RefSeq" id="WP_244760153.1">
    <property type="nucleotide sequence ID" value="NZ_JALJCJ010000002.1"/>
</dbReference>
<evidence type="ECO:0000256" key="1">
    <source>
        <dbReference type="SAM" id="SignalP"/>
    </source>
</evidence>
<evidence type="ECO:0000313" key="4">
    <source>
        <dbReference type="Proteomes" id="UP001177080"/>
    </source>
</evidence>
<evidence type="ECO:0000313" key="3">
    <source>
        <dbReference type="EMBL" id="MDO6122458.1"/>
    </source>
</evidence>